<proteinExistence type="predicted"/>
<evidence type="ECO:0000313" key="2">
    <source>
        <dbReference type="Proteomes" id="UP000192907"/>
    </source>
</evidence>
<reference evidence="2" key="1">
    <citation type="submission" date="2017-04" db="EMBL/GenBank/DDBJ databases">
        <authorList>
            <person name="Varghese N."/>
            <person name="Submissions S."/>
        </authorList>
    </citation>
    <scope>NUCLEOTIDE SEQUENCE [LARGE SCALE GENOMIC DNA]</scope>
    <source>
        <strain evidence="2">RKEM611</strain>
    </source>
</reference>
<dbReference type="Proteomes" id="UP000192907">
    <property type="component" value="Unassembled WGS sequence"/>
</dbReference>
<sequence length="348" mass="38531">MKSPLPLSILMTLNLACTTIAYDIETEVTFADSFRINDPRVTSKHVTVEQTINYELSIFHPTACFITAFAYGGWCWSYLFLKSVYSDYAIEESDRRLKKKLGNPSANTYSINSTRLLDTHLKRAIETYQISSWGDHLEQGEPFAFPKSATQPPTELEIEPHITDKAVVAAKLNGMFIGVDGGTSHSSHGIGVSGGYGWHNYALQIGYGFQSKRNLIGNPISLSALIFPAIHHQDANSYFKLGATYYGGQGKRHVIFGDNLPIELDAKWSFIYTRLGVGVLNRYSYFQVYYEGGISTVAHARIVPNHSGVQSNLDDGQGIRIEDSDTFGFNSNAGYGDVGAYFQMGVLL</sequence>
<dbReference type="STRING" id="1513793.SAMN06296036_118105"/>
<dbReference type="EMBL" id="FWZT01000018">
    <property type="protein sequence ID" value="SMF57196.1"/>
    <property type="molecule type" value="Genomic_DNA"/>
</dbReference>
<keyword evidence="2" id="KW-1185">Reference proteome</keyword>
<dbReference type="RefSeq" id="WP_132322284.1">
    <property type="nucleotide sequence ID" value="NZ_FWZT01000018.1"/>
</dbReference>
<protein>
    <submittedName>
        <fullName evidence="1">Uncharacterized protein</fullName>
    </submittedName>
</protein>
<accession>A0A1Y6CDG4</accession>
<name>A0A1Y6CDG4_9BACT</name>
<dbReference type="AlphaFoldDB" id="A0A1Y6CDG4"/>
<organism evidence="1 2">
    <name type="scientific">Pseudobacteriovorax antillogorgiicola</name>
    <dbReference type="NCBI Taxonomy" id="1513793"/>
    <lineage>
        <taxon>Bacteria</taxon>
        <taxon>Pseudomonadati</taxon>
        <taxon>Bdellovibrionota</taxon>
        <taxon>Oligoflexia</taxon>
        <taxon>Oligoflexales</taxon>
        <taxon>Pseudobacteriovoracaceae</taxon>
        <taxon>Pseudobacteriovorax</taxon>
    </lineage>
</organism>
<gene>
    <name evidence="1" type="ORF">SAMN06296036_118105</name>
</gene>
<evidence type="ECO:0000313" key="1">
    <source>
        <dbReference type="EMBL" id="SMF57196.1"/>
    </source>
</evidence>